<comment type="caution">
    <text evidence="1">The sequence shown here is derived from an EMBL/GenBank/DDBJ whole genome shotgun (WGS) entry which is preliminary data.</text>
</comment>
<dbReference type="Pfam" id="PF13499">
    <property type="entry name" value="EF-hand_7"/>
    <property type="match status" value="1"/>
</dbReference>
<dbReference type="PROSITE" id="PS00018">
    <property type="entry name" value="EF_HAND_1"/>
    <property type="match status" value="1"/>
</dbReference>
<sequence length="659" mass="74074">MEEVDNGADKVQSVMEAFQKYDLDGDGMIDFKELAALMRGLAGTPVTPWEDHEVRALLKAMDSDNDGKVLLTEFGTWLFGQQMSKDEESLLKTAELKLTTPKGAKEGTGMNSKDSSKAAGKAVKAHGKAEGSGLTKSASTSSKRSDTSARDKHPQVHPQKEDVEDGEAEAEEEDEVEETGEDDEAEEDEEDEPEEEVEEEEDEVEDDEDGAEEDEDIDVDDKEFTKLSQTGRSALWQKLMPAREGSAQDAAVRMKTLKPPNSKRPGDHKHALLYLQNHAGSNVELVGIKPPGADRQKALRWLKDALLRISEAGDKSYQLPVKWLIGNYRLWPDDDDSGFVDLKHLAVEKLDAIGQKYEAQYVDRKLGMELGSVGGDLEFKIRPRQDHYLKVIGPVAEYFGLNEISDKAFRRLSPEEKVDVEAEHERKQQSSFIIFLLTAVHGLDHIFQSSAKEICESVGGTSRAPPPKGFMRMWAKLDTDHAKAESPRAAENIDTNRVAWIFEEPSQLRDAFKKAMEVFGAPLRVKNGYDPNFDAMGETKGYRNILANYKFSPSLTWGTLAKESTTQAAWDNFRKLLLSTFLNMGYADETAFDEELTYYMHCCDAARAHYSNLDKEPVEIVVEIQYMLASYFDMRKYTHTWYKIVRAEDAEALVVDYNS</sequence>
<evidence type="ECO:0000313" key="1">
    <source>
        <dbReference type="EMBL" id="CAK9026659.1"/>
    </source>
</evidence>
<dbReference type="Gene3D" id="1.10.238.10">
    <property type="entry name" value="EF-hand"/>
    <property type="match status" value="1"/>
</dbReference>
<dbReference type="InterPro" id="IPR002048">
    <property type="entry name" value="EF_hand_dom"/>
</dbReference>
<protein>
    <submittedName>
        <fullName evidence="1">Uncharacterized protein</fullName>
    </submittedName>
</protein>
<proteinExistence type="predicted"/>
<keyword evidence="2" id="KW-1185">Reference proteome</keyword>
<dbReference type="PROSITE" id="PS50222">
    <property type="entry name" value="EF_HAND_2"/>
    <property type="match status" value="2"/>
</dbReference>
<dbReference type="EMBL" id="CAXAMN010008813">
    <property type="protein sequence ID" value="CAK9026659.1"/>
    <property type="molecule type" value="Genomic_DNA"/>
</dbReference>
<organism evidence="1 2">
    <name type="scientific">Durusdinium trenchii</name>
    <dbReference type="NCBI Taxonomy" id="1381693"/>
    <lineage>
        <taxon>Eukaryota</taxon>
        <taxon>Sar</taxon>
        <taxon>Alveolata</taxon>
        <taxon>Dinophyceae</taxon>
        <taxon>Suessiales</taxon>
        <taxon>Symbiodiniaceae</taxon>
        <taxon>Durusdinium</taxon>
    </lineage>
</organism>
<dbReference type="InterPro" id="IPR011992">
    <property type="entry name" value="EF-hand-dom_pair"/>
</dbReference>
<reference evidence="1 2" key="1">
    <citation type="submission" date="2024-02" db="EMBL/GenBank/DDBJ databases">
        <authorList>
            <person name="Chen Y."/>
            <person name="Shah S."/>
            <person name="Dougan E. K."/>
            <person name="Thang M."/>
            <person name="Chan C."/>
        </authorList>
    </citation>
    <scope>NUCLEOTIDE SEQUENCE [LARGE SCALE GENOMIC DNA]</scope>
</reference>
<evidence type="ECO:0000313" key="2">
    <source>
        <dbReference type="Proteomes" id="UP001642484"/>
    </source>
</evidence>
<name>A0ABP0KJK1_9DINO</name>
<dbReference type="SMART" id="SM00054">
    <property type="entry name" value="EFh"/>
    <property type="match status" value="2"/>
</dbReference>
<gene>
    <name evidence="1" type="ORF">CCMP2556_LOCUS16464</name>
</gene>
<accession>A0ABP0KJK1</accession>
<dbReference type="CDD" id="cd00051">
    <property type="entry name" value="EFh"/>
    <property type="match status" value="1"/>
</dbReference>
<dbReference type="InterPro" id="IPR018247">
    <property type="entry name" value="EF_Hand_1_Ca_BS"/>
</dbReference>
<dbReference type="SUPFAM" id="SSF47473">
    <property type="entry name" value="EF-hand"/>
    <property type="match status" value="1"/>
</dbReference>
<dbReference type="Proteomes" id="UP001642484">
    <property type="component" value="Unassembled WGS sequence"/>
</dbReference>